<keyword evidence="4" id="KW-1185">Reference proteome</keyword>
<organism evidence="3 4">
    <name type="scientific">Teladorsagia circumcincta</name>
    <name type="common">Brown stomach worm</name>
    <name type="synonym">Ostertagia circumcincta</name>
    <dbReference type="NCBI Taxonomy" id="45464"/>
    <lineage>
        <taxon>Eukaryota</taxon>
        <taxon>Metazoa</taxon>
        <taxon>Ecdysozoa</taxon>
        <taxon>Nematoda</taxon>
        <taxon>Chromadorea</taxon>
        <taxon>Rhabditida</taxon>
        <taxon>Rhabditina</taxon>
        <taxon>Rhabditomorpha</taxon>
        <taxon>Strongyloidea</taxon>
        <taxon>Trichostrongylidae</taxon>
        <taxon>Teladorsagia</taxon>
    </lineage>
</organism>
<evidence type="ECO:0000313" key="3">
    <source>
        <dbReference type="EMBL" id="PIO73494.1"/>
    </source>
</evidence>
<comment type="similarity">
    <text evidence="1">Belongs to the TUB family.</text>
</comment>
<dbReference type="PANTHER" id="PTHR16517">
    <property type="entry name" value="TUBBY-RELATED"/>
    <property type="match status" value="1"/>
</dbReference>
<dbReference type="Pfam" id="PF01167">
    <property type="entry name" value="Tub"/>
    <property type="match status" value="1"/>
</dbReference>
<accession>A0A2G9UTC2</accession>
<dbReference type="GO" id="GO:0061512">
    <property type="term" value="P:protein localization to cilium"/>
    <property type="evidence" value="ECO:0007669"/>
    <property type="project" value="TreeGrafter"/>
</dbReference>
<reference evidence="3 4" key="1">
    <citation type="submission" date="2015-09" db="EMBL/GenBank/DDBJ databases">
        <title>Draft genome of the parasitic nematode Teladorsagia circumcincta isolate WARC Sus (inbred).</title>
        <authorList>
            <person name="Mitreva M."/>
        </authorList>
    </citation>
    <scope>NUCLEOTIDE SEQUENCE [LARGE SCALE GENOMIC DNA]</scope>
    <source>
        <strain evidence="3 4">S</strain>
    </source>
</reference>
<feature type="domain" description="Tubby C-terminal" evidence="2">
    <location>
        <begin position="42"/>
        <end position="99"/>
    </location>
</feature>
<evidence type="ECO:0000256" key="1">
    <source>
        <dbReference type="ARBA" id="ARBA00007129"/>
    </source>
</evidence>
<gene>
    <name evidence="3" type="ORF">TELCIR_04539</name>
</gene>
<dbReference type="PRINTS" id="PR01573">
    <property type="entry name" value="SUPERTUBBY"/>
</dbReference>
<sequence length="114" mass="12620">MVICIAASDNWENVEDKADVEEHTLPSEELPAYDEIAANIEKSNAIGTMFTLYDCGANPKKSTMTSDVRQELAAVIYDTNVLGFKGPRKMHILIPGIYDVNTYERKSIRPVAVG</sequence>
<name>A0A2G9UTC2_TELCI</name>
<evidence type="ECO:0000313" key="4">
    <source>
        <dbReference type="Proteomes" id="UP000230423"/>
    </source>
</evidence>
<proteinExistence type="inferred from homology"/>
<dbReference type="GO" id="GO:0005929">
    <property type="term" value="C:cilium"/>
    <property type="evidence" value="ECO:0007669"/>
    <property type="project" value="TreeGrafter"/>
</dbReference>
<dbReference type="Gene3D" id="3.20.90.10">
    <property type="entry name" value="Tubby Protein, Chain A"/>
    <property type="match status" value="1"/>
</dbReference>
<dbReference type="PANTHER" id="PTHR16517:SF7">
    <property type="entry name" value="PROTEIN KING TUBBY"/>
    <property type="match status" value="1"/>
</dbReference>
<protein>
    <recommendedName>
        <fullName evidence="2">Tubby C-terminal domain-containing protein</fullName>
    </recommendedName>
</protein>
<dbReference type="InterPro" id="IPR000007">
    <property type="entry name" value="Tubby_C"/>
</dbReference>
<evidence type="ECO:0000259" key="2">
    <source>
        <dbReference type="Pfam" id="PF01167"/>
    </source>
</evidence>
<dbReference type="EMBL" id="KZ345447">
    <property type="protein sequence ID" value="PIO73494.1"/>
    <property type="molecule type" value="Genomic_DNA"/>
</dbReference>
<dbReference type="InterPro" id="IPR025659">
    <property type="entry name" value="Tubby-like_C"/>
</dbReference>
<dbReference type="OrthoDB" id="8775810at2759"/>
<dbReference type="Proteomes" id="UP000230423">
    <property type="component" value="Unassembled WGS sequence"/>
</dbReference>
<dbReference type="AlphaFoldDB" id="A0A2G9UTC2"/>
<dbReference type="SUPFAM" id="SSF54518">
    <property type="entry name" value="Tubby C-terminal domain-like"/>
    <property type="match status" value="1"/>
</dbReference>